<name>A0A4Q4KQW4_9FLAO</name>
<dbReference type="Pfam" id="PF00149">
    <property type="entry name" value="Metallophos"/>
    <property type="match status" value="1"/>
</dbReference>
<dbReference type="InterPro" id="IPR004843">
    <property type="entry name" value="Calcineurin-like_PHP"/>
</dbReference>
<feature type="domain" description="Calcineurin-like phosphoesterase" evidence="2">
    <location>
        <begin position="3"/>
        <end position="195"/>
    </location>
</feature>
<keyword evidence="4" id="KW-1185">Reference proteome</keyword>
<dbReference type="PANTHER" id="PTHR30337">
    <property type="entry name" value="COMPONENT OF ATP-DEPENDENT DSDNA EXONUCLEASE"/>
    <property type="match status" value="1"/>
</dbReference>
<accession>A0A4Q4KQW4</accession>
<dbReference type="InterPro" id="IPR041796">
    <property type="entry name" value="Mre11_N"/>
</dbReference>
<dbReference type="Gene3D" id="3.60.21.10">
    <property type="match status" value="1"/>
</dbReference>
<dbReference type="AlphaFoldDB" id="A0A4Q4KQW4"/>
<keyword evidence="3" id="KW-0540">Nuclease</keyword>
<evidence type="ECO:0000259" key="2">
    <source>
        <dbReference type="Pfam" id="PF00149"/>
    </source>
</evidence>
<dbReference type="EMBL" id="SETE01000002">
    <property type="protein sequence ID" value="RYM34964.1"/>
    <property type="molecule type" value="Genomic_DNA"/>
</dbReference>
<dbReference type="SUPFAM" id="SSF56300">
    <property type="entry name" value="Metallo-dependent phosphatases"/>
    <property type="match status" value="1"/>
</dbReference>
<dbReference type="OrthoDB" id="9773856at2"/>
<gene>
    <name evidence="3" type="ORF">ERX46_06210</name>
</gene>
<dbReference type="RefSeq" id="WP_130092972.1">
    <property type="nucleotide sequence ID" value="NZ_SETE01000002.1"/>
</dbReference>
<keyword evidence="3" id="KW-0269">Exonuclease</keyword>
<dbReference type="Proteomes" id="UP000293952">
    <property type="component" value="Unassembled WGS sequence"/>
</dbReference>
<dbReference type="InterPro" id="IPR050535">
    <property type="entry name" value="DNA_Repair-Maintenance_Comp"/>
</dbReference>
<protein>
    <submittedName>
        <fullName evidence="3">DNA repair exonuclease</fullName>
    </submittedName>
</protein>
<dbReference type="CDD" id="cd00840">
    <property type="entry name" value="MPP_Mre11_N"/>
    <property type="match status" value="1"/>
</dbReference>
<evidence type="ECO:0000313" key="3">
    <source>
        <dbReference type="EMBL" id="RYM34964.1"/>
    </source>
</evidence>
<evidence type="ECO:0000256" key="1">
    <source>
        <dbReference type="ARBA" id="ARBA00022801"/>
    </source>
</evidence>
<reference evidence="3 4" key="1">
    <citation type="submission" date="2019-02" db="EMBL/GenBank/DDBJ databases">
        <title>Genome sequence of the sea-ice species Brumimicrobium glaciale.</title>
        <authorList>
            <person name="Bowman J.P."/>
        </authorList>
    </citation>
    <scope>NUCLEOTIDE SEQUENCE [LARGE SCALE GENOMIC DNA]</scope>
    <source>
        <strain evidence="3 4">IC156</strain>
    </source>
</reference>
<keyword evidence="1" id="KW-0378">Hydrolase</keyword>
<organism evidence="3 4">
    <name type="scientific">Brumimicrobium glaciale</name>
    <dbReference type="NCBI Taxonomy" id="200475"/>
    <lineage>
        <taxon>Bacteria</taxon>
        <taxon>Pseudomonadati</taxon>
        <taxon>Bacteroidota</taxon>
        <taxon>Flavobacteriia</taxon>
        <taxon>Flavobacteriales</taxon>
        <taxon>Crocinitomicaceae</taxon>
        <taxon>Brumimicrobium</taxon>
    </lineage>
</organism>
<dbReference type="PANTHER" id="PTHR30337:SF7">
    <property type="entry name" value="PHOSPHOESTERASE"/>
    <property type="match status" value="1"/>
</dbReference>
<proteinExistence type="predicted"/>
<comment type="caution">
    <text evidence="3">The sequence shown here is derived from an EMBL/GenBank/DDBJ whole genome shotgun (WGS) entry which is preliminary data.</text>
</comment>
<evidence type="ECO:0000313" key="4">
    <source>
        <dbReference type="Proteomes" id="UP000293952"/>
    </source>
</evidence>
<sequence>MALKILVTGDIHIGKKSSSVKQDTDESATKSTWAKIVDYAIMNDVAVLALTGDVVDQDNRYFEAIGPLQTGFEKLKKAGIDVFMVSGNHDFDVLSQLVDSNSYENVHLLGKNGTWEMKTFAKNGEYIQFVGWSFPKRHFNEDPLMTFNIEGIDSSLTTIGLLHGDVDVPDSNYAPIDLNNFSNLPVNAWMLGHIHKPQILRAAEPLVYYPGSPHALSSKETGIHGPVLLTIHSTTSIEKIQIPLSPVRYETIAIDITDQITEADVRNKLTSTLYDDAKSRIMELEKVSFLIYDIHLVGQHSKIKELETWVKPIIDAYDQEIDATETRISVRKVVMNVRPKVDNLKELALESSPAGILANTIIALNNGETTDFSEKLLLQWKSIHSNIKQAPVYQPLNTSESFDLEENHNAEKYILNECNRILTELIEQQNQ</sequence>
<dbReference type="GO" id="GO:0004527">
    <property type="term" value="F:exonuclease activity"/>
    <property type="evidence" value="ECO:0007669"/>
    <property type="project" value="UniProtKB-KW"/>
</dbReference>
<dbReference type="InterPro" id="IPR029052">
    <property type="entry name" value="Metallo-depent_PP-like"/>
</dbReference>